<reference evidence="1 2" key="1">
    <citation type="journal article" date="2018" name="Front. Plant Sci.">
        <title>Red Clover (Trifolium pratense) and Zigzag Clover (T. medium) - A Picture of Genomic Similarities and Differences.</title>
        <authorList>
            <person name="Dluhosova J."/>
            <person name="Istvanek J."/>
            <person name="Nedelnik J."/>
            <person name="Repkova J."/>
        </authorList>
    </citation>
    <scope>NUCLEOTIDE SEQUENCE [LARGE SCALE GENOMIC DNA]</scope>
    <source>
        <strain evidence="2">cv. 10/8</strain>
        <tissue evidence="1">Leaf</tissue>
    </source>
</reference>
<dbReference type="AlphaFoldDB" id="A0A392QWU1"/>
<protein>
    <submittedName>
        <fullName evidence="1">Uncharacterized protein</fullName>
    </submittedName>
</protein>
<accession>A0A392QWU1</accession>
<sequence length="45" mass="4927">MLPPPADAMSDIAAKVVDPPIDVKLDIATTHHQDDPQFQDQCRAN</sequence>
<name>A0A392QWU1_9FABA</name>
<organism evidence="1 2">
    <name type="scientific">Trifolium medium</name>
    <dbReference type="NCBI Taxonomy" id="97028"/>
    <lineage>
        <taxon>Eukaryota</taxon>
        <taxon>Viridiplantae</taxon>
        <taxon>Streptophyta</taxon>
        <taxon>Embryophyta</taxon>
        <taxon>Tracheophyta</taxon>
        <taxon>Spermatophyta</taxon>
        <taxon>Magnoliopsida</taxon>
        <taxon>eudicotyledons</taxon>
        <taxon>Gunneridae</taxon>
        <taxon>Pentapetalae</taxon>
        <taxon>rosids</taxon>
        <taxon>fabids</taxon>
        <taxon>Fabales</taxon>
        <taxon>Fabaceae</taxon>
        <taxon>Papilionoideae</taxon>
        <taxon>50 kb inversion clade</taxon>
        <taxon>NPAAA clade</taxon>
        <taxon>Hologalegina</taxon>
        <taxon>IRL clade</taxon>
        <taxon>Trifolieae</taxon>
        <taxon>Trifolium</taxon>
    </lineage>
</organism>
<evidence type="ECO:0000313" key="2">
    <source>
        <dbReference type="Proteomes" id="UP000265520"/>
    </source>
</evidence>
<evidence type="ECO:0000313" key="1">
    <source>
        <dbReference type="EMBL" id="MCI28060.1"/>
    </source>
</evidence>
<dbReference type="EMBL" id="LXQA010163333">
    <property type="protein sequence ID" value="MCI28060.1"/>
    <property type="molecule type" value="Genomic_DNA"/>
</dbReference>
<comment type="caution">
    <text evidence="1">The sequence shown here is derived from an EMBL/GenBank/DDBJ whole genome shotgun (WGS) entry which is preliminary data.</text>
</comment>
<keyword evidence="2" id="KW-1185">Reference proteome</keyword>
<proteinExistence type="predicted"/>
<dbReference type="Proteomes" id="UP000265520">
    <property type="component" value="Unassembled WGS sequence"/>
</dbReference>